<reference evidence="2 3" key="1">
    <citation type="submission" date="2016-06" db="EMBL/GenBank/DDBJ databases">
        <title>Complete genome sequence of Edwardsiella hoshinae ATCC 35051.</title>
        <authorList>
            <person name="Reichley S.R."/>
            <person name="Waldbieser G.C."/>
            <person name="Lawrence M.L."/>
            <person name="Griffin M.J."/>
        </authorList>
    </citation>
    <scope>NUCLEOTIDE SEQUENCE [LARGE SCALE GENOMIC DNA]</scope>
    <source>
        <strain evidence="2 3">ATCC 35051</strain>
    </source>
</reference>
<sequence length="100" mass="11231">MRSPDSRCQTGRYYQVSRDELELIKDKIGRQKQTFHLPPDTLSQRRISASAISQIVMFSQIIPHDITRRGSEASAPGKHRPGADRELDECLFALPPPASA</sequence>
<gene>
    <name evidence="2" type="ORF">A9798_10450</name>
</gene>
<organism evidence="2 3">
    <name type="scientific">Edwardsiella hoshinae</name>
    <dbReference type="NCBI Taxonomy" id="93378"/>
    <lineage>
        <taxon>Bacteria</taxon>
        <taxon>Pseudomonadati</taxon>
        <taxon>Pseudomonadota</taxon>
        <taxon>Gammaproteobacteria</taxon>
        <taxon>Enterobacterales</taxon>
        <taxon>Hafniaceae</taxon>
        <taxon>Edwardsiella</taxon>
    </lineage>
</organism>
<evidence type="ECO:0000313" key="3">
    <source>
        <dbReference type="Proteomes" id="UP000175893"/>
    </source>
</evidence>
<evidence type="ECO:0000313" key="2">
    <source>
        <dbReference type="EMBL" id="AOV97337.1"/>
    </source>
</evidence>
<protein>
    <submittedName>
        <fullName evidence="2">Uncharacterized protein</fullName>
    </submittedName>
</protein>
<name>A0ABM6EK60_9GAMM</name>
<keyword evidence="3" id="KW-1185">Reference proteome</keyword>
<feature type="region of interest" description="Disordered" evidence="1">
    <location>
        <begin position="67"/>
        <end position="87"/>
    </location>
</feature>
<dbReference type="EMBL" id="CP016043">
    <property type="protein sequence ID" value="AOV97337.1"/>
    <property type="molecule type" value="Genomic_DNA"/>
</dbReference>
<proteinExistence type="predicted"/>
<evidence type="ECO:0000256" key="1">
    <source>
        <dbReference type="SAM" id="MobiDB-lite"/>
    </source>
</evidence>
<accession>A0ABM6EK60</accession>
<dbReference type="Proteomes" id="UP000175893">
    <property type="component" value="Chromosome"/>
</dbReference>